<evidence type="ECO:0000256" key="2">
    <source>
        <dbReference type="ARBA" id="ARBA00022598"/>
    </source>
</evidence>
<comment type="catalytic activity">
    <reaction evidence="5">
        <text>beta-D-GlcNAc-(1-&gt;4)-Mur2Ac(oyl-L-Ala-gamma-D-O-P-Glu-L-Lys-D-Ala-D-Ala)-di-trans,octa-cis-undecaprenyl diphosphate + NH4(+) = beta-D-GlcNAc-(1-&gt;4)-Mur2Ac(oyl-L-Ala-D-isoglutaminyl-L-Lys-D-Ala-D-Ala)-di-trans,octa-cis-undecaprenyl diphosphate + phosphate + H(+)</text>
        <dbReference type="Rhea" id="RHEA:57932"/>
        <dbReference type="ChEBI" id="CHEBI:15378"/>
        <dbReference type="ChEBI" id="CHEBI:28938"/>
        <dbReference type="ChEBI" id="CHEBI:43474"/>
        <dbReference type="ChEBI" id="CHEBI:62233"/>
        <dbReference type="ChEBI" id="CHEBI:143132"/>
    </reaction>
</comment>
<evidence type="ECO:0000256" key="1">
    <source>
        <dbReference type="ARBA" id="ARBA00004752"/>
    </source>
</evidence>
<evidence type="ECO:0000256" key="3">
    <source>
        <dbReference type="ARBA" id="ARBA00022741"/>
    </source>
</evidence>
<dbReference type="EC" id="6.3.5.13" evidence="5"/>
<dbReference type="InterPro" id="IPR013564">
    <property type="entry name" value="MurT_C"/>
</dbReference>
<comment type="catalytic activity">
    <reaction evidence="5">
        <text>beta-D-GlcNAc-(1-&gt;4)-Mur2Ac(oyl-L-Ala-gamma-D-Glu-L-Lys-D-Ala-D-Ala)-di-trans,octa-cis-undecaprenyl diphosphate + ATP = beta-D-GlcNAc-(1-&gt;4)-Mur2Ac(oyl-L-Ala-gamma-D-O-P-Glu-L-Lys-D-Ala-D-Ala)-di-trans,octa-cis-undecaprenyl diphosphate + ADP</text>
        <dbReference type="Rhea" id="RHEA:59488"/>
        <dbReference type="ChEBI" id="CHEBI:30616"/>
        <dbReference type="ChEBI" id="CHEBI:60033"/>
        <dbReference type="ChEBI" id="CHEBI:143132"/>
        <dbReference type="ChEBI" id="CHEBI:456216"/>
    </reaction>
</comment>
<evidence type="ECO:0000259" key="7">
    <source>
        <dbReference type="Pfam" id="PF08353"/>
    </source>
</evidence>
<feature type="binding site" evidence="5">
    <location>
        <position position="247"/>
    </location>
    <ligand>
        <name>Zn(2+)</name>
        <dbReference type="ChEBI" id="CHEBI:29105"/>
    </ligand>
</feature>
<keyword evidence="5" id="KW-0573">Peptidoglycan synthesis</keyword>
<feature type="binding site" evidence="5">
    <location>
        <position position="222"/>
    </location>
    <ligand>
        <name>Zn(2+)</name>
        <dbReference type="ChEBI" id="CHEBI:29105"/>
    </ligand>
</feature>
<comment type="subunit">
    <text evidence="5">Forms a heterodimer with GatD.</text>
</comment>
<name>A0ABQ5N9X5_9CLOT</name>
<comment type="function">
    <text evidence="5">The lipid II isoglutaminyl synthase complex catalyzes the formation of alpha-D-isoglutamine in the cell wall lipid II stem peptide. The MurT subunit catalyzes the ATP-dependent amidation of D-glutamate residue of lipid II, converting it to an isoglutamine residue.</text>
</comment>
<evidence type="ECO:0000256" key="4">
    <source>
        <dbReference type="ARBA" id="ARBA00022840"/>
    </source>
</evidence>
<keyword evidence="5" id="KW-0133">Cell shape</keyword>
<keyword evidence="4 5" id="KW-0067">ATP-binding</keyword>
<feature type="domain" description="Lipid II isoglutaminyl synthase (glutamine-hydrolyzing) subunit MurT C-terminal" evidence="7">
    <location>
        <begin position="336"/>
        <end position="446"/>
    </location>
</feature>
<dbReference type="EMBL" id="BRXR01000001">
    <property type="protein sequence ID" value="GLC32058.1"/>
    <property type="molecule type" value="Genomic_DNA"/>
</dbReference>
<protein>
    <recommendedName>
        <fullName evidence="5">Lipid II isoglutaminyl synthase (glutamine-hydrolyzing) subunit MurT</fullName>
        <ecNumber evidence="5">6.3.5.13</ecNumber>
    </recommendedName>
</protein>
<dbReference type="PANTHER" id="PTHR23135:SF7">
    <property type="entry name" value="LIPID II ISOGLUTAMINYL SYNTHASE (GLUTAMINE-HYDROLYZING) SUBUNIT MURT"/>
    <property type="match status" value="1"/>
</dbReference>
<dbReference type="Gene3D" id="3.40.1190.10">
    <property type="entry name" value="Mur-like, catalytic domain"/>
    <property type="match status" value="1"/>
</dbReference>
<keyword evidence="9" id="KW-1185">Reference proteome</keyword>
<dbReference type="Pfam" id="PF08353">
    <property type="entry name" value="MurT_C"/>
    <property type="match status" value="1"/>
</dbReference>
<sequence>MVLKSFTILKVVFKIKFNTFLSVISSKVILKLSKFLFKGGSNFPGKVALKLDKNILETVAKDYNVILITGTNGKTTTTSMIYNMIKDSGNEVITNGTGANMLPGITACFIENYRFKSYKNNKYAVIEVDEANLTFITDYISPKIITITNLFRDQLDRYGEVYTTLKKILDGVYKTPNSTLVLNGDESLLGDLDLKNPIVYYGFNCSVDENKKIDINADAKFCKKCKAPYSYNYLTYNHLGSFYCESCGYSRPNLDYSVDKLVELTPSGSLVWINDHEYYINQPGIYNIYNGLCALSIAKTLGIEHSVIFNSLKSQSSSFGRQEILDIDGKEVKIILVKNPAGFDQAITTITLDERQVNLAFILNDNYADGRDVSWIWDVNFESLNVLNIDKIMVSGIRLYDMAIRLKTSGLPEDKFRLCENNEDLLNEISSCDSSVVYVLATYTAMINFRKYLHSKGHIKKLW</sequence>
<keyword evidence="5" id="KW-0862">Zinc</keyword>
<comment type="similarity">
    <text evidence="5">Belongs to the MurCDEF family. MurT subfamily.</text>
</comment>
<comment type="pathway">
    <text evidence="1 5">Cell wall biogenesis; peptidoglycan biosynthesis.</text>
</comment>
<feature type="active site" evidence="5">
    <location>
        <position position="372"/>
    </location>
</feature>
<dbReference type="HAMAP" id="MF_02214">
    <property type="entry name" value="Lipid_II_synth_MurT"/>
    <property type="match status" value="1"/>
</dbReference>
<feature type="domain" description="Mur ligase central" evidence="6">
    <location>
        <begin position="68"/>
        <end position="219"/>
    </location>
</feature>
<dbReference type="InterPro" id="IPR036565">
    <property type="entry name" value="Mur-like_cat_sf"/>
</dbReference>
<proteinExistence type="inferred from homology"/>
<evidence type="ECO:0000313" key="9">
    <source>
        <dbReference type="Proteomes" id="UP001208567"/>
    </source>
</evidence>
<keyword evidence="3 5" id="KW-0547">Nucleotide-binding</keyword>
<evidence type="ECO:0000313" key="8">
    <source>
        <dbReference type="EMBL" id="GLC32058.1"/>
    </source>
</evidence>
<feature type="binding site" evidence="5">
    <location>
        <position position="225"/>
    </location>
    <ligand>
        <name>Zn(2+)</name>
        <dbReference type="ChEBI" id="CHEBI:29105"/>
    </ligand>
</feature>
<reference evidence="8 9" key="1">
    <citation type="journal article" date="2024" name="Int. J. Syst. Evol. Microbiol.">
        <title>Clostridium omnivorum sp. nov., isolated from anoxic soil under the treatment of reductive soil disinfestation.</title>
        <authorList>
            <person name="Ueki A."/>
            <person name="Tonouchi A."/>
            <person name="Kaku N."/>
            <person name="Honma S."/>
            <person name="Ueki K."/>
        </authorList>
    </citation>
    <scope>NUCLEOTIDE SEQUENCE [LARGE SCALE GENOMIC DNA]</scope>
    <source>
        <strain evidence="8 9">E14</strain>
    </source>
</reference>
<evidence type="ECO:0000259" key="6">
    <source>
        <dbReference type="Pfam" id="PF08245"/>
    </source>
</evidence>
<dbReference type="Pfam" id="PF08245">
    <property type="entry name" value="Mur_ligase_M"/>
    <property type="match status" value="1"/>
</dbReference>
<gene>
    <name evidence="5" type="primary">murT</name>
    <name evidence="8" type="ORF">bsdE14_34680</name>
</gene>
<keyword evidence="2 5" id="KW-0436">Ligase</keyword>
<dbReference type="Proteomes" id="UP001208567">
    <property type="component" value="Unassembled WGS sequence"/>
</dbReference>
<organism evidence="8 9">
    <name type="scientific">Clostridium omnivorum</name>
    <dbReference type="NCBI Taxonomy" id="1604902"/>
    <lineage>
        <taxon>Bacteria</taxon>
        <taxon>Bacillati</taxon>
        <taxon>Bacillota</taxon>
        <taxon>Clostridia</taxon>
        <taxon>Eubacteriales</taxon>
        <taxon>Clostridiaceae</taxon>
        <taxon>Clostridium</taxon>
    </lineage>
</organism>
<dbReference type="SUPFAM" id="SSF53623">
    <property type="entry name" value="MurD-like peptide ligases, catalytic domain"/>
    <property type="match status" value="1"/>
</dbReference>
<dbReference type="InterPro" id="IPR018109">
    <property type="entry name" value="Folylpolyglutamate_synth_CS"/>
</dbReference>
<dbReference type="PANTHER" id="PTHR23135">
    <property type="entry name" value="MUR LIGASE FAMILY MEMBER"/>
    <property type="match status" value="1"/>
</dbReference>
<comment type="catalytic activity">
    <reaction evidence="5">
        <text>beta-D-GlcNAc-(1-&gt;4)-Mur2Ac(oyl-L-Ala-gamma-D-Glu-L-Lys-D-Ala-D-Ala)-di-trans,octa-cis-undecaprenyl diphosphate + L-glutamine + ATP + H2O = beta-D-GlcNAc-(1-&gt;4)-Mur2Ac(oyl-L-Ala-D-isoglutaminyl-L-Lys-D-Ala-D-Ala)-di-trans,octa-cis-undecaprenyl diphosphate + L-glutamate + ADP + phosphate + H(+)</text>
        <dbReference type="Rhea" id="RHEA:57928"/>
        <dbReference type="ChEBI" id="CHEBI:15377"/>
        <dbReference type="ChEBI" id="CHEBI:15378"/>
        <dbReference type="ChEBI" id="CHEBI:29985"/>
        <dbReference type="ChEBI" id="CHEBI:30616"/>
        <dbReference type="ChEBI" id="CHEBI:43474"/>
        <dbReference type="ChEBI" id="CHEBI:58359"/>
        <dbReference type="ChEBI" id="CHEBI:60033"/>
        <dbReference type="ChEBI" id="CHEBI:62233"/>
        <dbReference type="ChEBI" id="CHEBI:456216"/>
        <dbReference type="EC" id="6.3.5.13"/>
    </reaction>
</comment>
<dbReference type="PROSITE" id="PS01011">
    <property type="entry name" value="FOLYLPOLYGLU_SYNT_1"/>
    <property type="match status" value="1"/>
</dbReference>
<dbReference type="InterPro" id="IPR013221">
    <property type="entry name" value="Mur_ligase_cen"/>
</dbReference>
<comment type="caution">
    <text evidence="8">The sequence shown here is derived from an EMBL/GenBank/DDBJ whole genome shotgun (WGS) entry which is preliminary data.</text>
</comment>
<keyword evidence="5" id="KW-0961">Cell wall biogenesis/degradation</keyword>
<accession>A0ABQ5N9X5</accession>
<evidence type="ECO:0000256" key="5">
    <source>
        <dbReference type="HAMAP-Rule" id="MF_02214"/>
    </source>
</evidence>
<feature type="binding site" evidence="5">
    <location>
        <position position="244"/>
    </location>
    <ligand>
        <name>Zn(2+)</name>
        <dbReference type="ChEBI" id="CHEBI:29105"/>
    </ligand>
</feature>
<keyword evidence="5" id="KW-0479">Metal-binding</keyword>
<dbReference type="InterPro" id="IPR043703">
    <property type="entry name" value="Lipid_II_synth_MurT"/>
</dbReference>